<dbReference type="InterPro" id="IPR013783">
    <property type="entry name" value="Ig-like_fold"/>
</dbReference>
<dbReference type="SUPFAM" id="SSF49354">
    <property type="entry name" value="PapD-like"/>
    <property type="match status" value="1"/>
</dbReference>
<evidence type="ECO:0000313" key="2">
    <source>
        <dbReference type="Proteomes" id="UP000184346"/>
    </source>
</evidence>
<sequence>MSASVRGAFAGLVLSAGLLGWGPAVALGVSPTLIELPAADPAQIDIRIQGSETARLAVELSVLERVVASDDTAITRGLKEDELRLVPPQLLMDPGGSQQVTMTWAGDRATDGSRSFFLVIETLPVELDAISHHDDMDNDVKLLTRFHLPVHVYGSSGSSEVAAYLTEKGDMQVVRIENSGDQYALMKHLDFLFELNGEKQVTIPGSDMARVLKKDAILPGESINLKKDKLFVSEDIVQVDVAQRNVRPSADRGH</sequence>
<name>A0A1M4ZBG8_9GAMM</name>
<keyword evidence="2" id="KW-1185">Reference proteome</keyword>
<dbReference type="RefSeq" id="WP_072822196.1">
    <property type="nucleotide sequence ID" value="NZ_FQUJ01000007.1"/>
</dbReference>
<proteinExistence type="predicted"/>
<dbReference type="OrthoDB" id="369595at2"/>
<gene>
    <name evidence="1" type="ORF">SAMN02745148_01939</name>
</gene>
<dbReference type="InterPro" id="IPR008962">
    <property type="entry name" value="PapD-like_sf"/>
</dbReference>
<dbReference type="STRING" id="1121942.SAMN02745148_01939"/>
<dbReference type="EMBL" id="FQUJ01000007">
    <property type="protein sequence ID" value="SHF15364.1"/>
    <property type="molecule type" value="Genomic_DNA"/>
</dbReference>
<accession>A0A1M4ZBG8</accession>
<dbReference type="Gene3D" id="2.60.40.10">
    <property type="entry name" value="Immunoglobulins"/>
    <property type="match status" value="1"/>
</dbReference>
<evidence type="ECO:0000313" key="1">
    <source>
        <dbReference type="EMBL" id="SHF15364.1"/>
    </source>
</evidence>
<protein>
    <submittedName>
        <fullName evidence="1">P pilus assembly protein, chaperone PapD</fullName>
    </submittedName>
</protein>
<dbReference type="AlphaFoldDB" id="A0A1M4ZBG8"/>
<reference evidence="1 2" key="1">
    <citation type="submission" date="2016-11" db="EMBL/GenBank/DDBJ databases">
        <authorList>
            <person name="Jaros S."/>
            <person name="Januszkiewicz K."/>
            <person name="Wedrychowicz H."/>
        </authorList>
    </citation>
    <scope>NUCLEOTIDE SEQUENCE [LARGE SCALE GENOMIC DNA]</scope>
    <source>
        <strain evidence="1 2">DSM 19980</strain>
    </source>
</reference>
<dbReference type="Proteomes" id="UP000184346">
    <property type="component" value="Unassembled WGS sequence"/>
</dbReference>
<organism evidence="1 2">
    <name type="scientific">Modicisalibacter ilicicola DSM 19980</name>
    <dbReference type="NCBI Taxonomy" id="1121942"/>
    <lineage>
        <taxon>Bacteria</taxon>
        <taxon>Pseudomonadati</taxon>
        <taxon>Pseudomonadota</taxon>
        <taxon>Gammaproteobacteria</taxon>
        <taxon>Oceanospirillales</taxon>
        <taxon>Halomonadaceae</taxon>
        <taxon>Modicisalibacter</taxon>
    </lineage>
</organism>